<dbReference type="InterPro" id="IPR053812">
    <property type="entry name" value="HTH_Sigma70_ECF-like"/>
</dbReference>
<accession>A0A7W8E4Q0</accession>
<evidence type="ECO:0000256" key="1">
    <source>
        <dbReference type="ARBA" id="ARBA00010641"/>
    </source>
</evidence>
<dbReference type="InterPro" id="IPR013324">
    <property type="entry name" value="RNA_pol_sigma_r3/r4-like"/>
</dbReference>
<evidence type="ECO:0000256" key="2">
    <source>
        <dbReference type="ARBA" id="ARBA00023015"/>
    </source>
</evidence>
<protein>
    <submittedName>
        <fullName evidence="6">RNA polymerase sigma factor (TIGR02999 family)</fullName>
    </submittedName>
</protein>
<evidence type="ECO:0000259" key="5">
    <source>
        <dbReference type="Pfam" id="PF07638"/>
    </source>
</evidence>
<dbReference type="NCBIfam" id="TIGR02937">
    <property type="entry name" value="sigma70-ECF"/>
    <property type="match status" value="1"/>
</dbReference>
<dbReference type="InterPro" id="IPR014284">
    <property type="entry name" value="RNA_pol_sigma-70_dom"/>
</dbReference>
<dbReference type="PANTHER" id="PTHR43133">
    <property type="entry name" value="RNA POLYMERASE ECF-TYPE SIGMA FACTO"/>
    <property type="match status" value="1"/>
</dbReference>
<dbReference type="NCBIfam" id="TIGR02999">
    <property type="entry name" value="Sig-70_X6"/>
    <property type="match status" value="1"/>
</dbReference>
<gene>
    <name evidence="6" type="ORF">HDF16_003585</name>
</gene>
<organism evidence="6 7">
    <name type="scientific">Granulicella aggregans</name>
    <dbReference type="NCBI Taxonomy" id="474949"/>
    <lineage>
        <taxon>Bacteria</taxon>
        <taxon>Pseudomonadati</taxon>
        <taxon>Acidobacteriota</taxon>
        <taxon>Terriglobia</taxon>
        <taxon>Terriglobales</taxon>
        <taxon>Acidobacteriaceae</taxon>
        <taxon>Granulicella</taxon>
    </lineage>
</organism>
<evidence type="ECO:0000256" key="4">
    <source>
        <dbReference type="ARBA" id="ARBA00023163"/>
    </source>
</evidence>
<dbReference type="InterPro" id="IPR039425">
    <property type="entry name" value="RNA_pol_sigma-70-like"/>
</dbReference>
<proteinExistence type="inferred from homology"/>
<dbReference type="InterPro" id="IPR036388">
    <property type="entry name" value="WH-like_DNA-bd_sf"/>
</dbReference>
<name>A0A7W8E4Q0_9BACT</name>
<feature type="domain" description="RNA polymerase sigma-70 ECF-like HTH" evidence="5">
    <location>
        <begin position="7"/>
        <end position="185"/>
    </location>
</feature>
<dbReference type="InterPro" id="IPR013325">
    <property type="entry name" value="RNA_pol_sigma_r2"/>
</dbReference>
<dbReference type="CDD" id="cd06171">
    <property type="entry name" value="Sigma70_r4"/>
    <property type="match status" value="1"/>
</dbReference>
<sequence length="187" mass="21177">MSSNDGEVTRILHAVRQGDRAAQDLLIPLVYRELRRIASAHLKHESPNHSLQPTALVHEAFMRLIGIDRVDWQNRAHFFSVASSLMRRVLVDHARAHRADKRGGGAETIFLEEALTPSPGRARELVALDDALDHLAQLDKRQAKIVEMRFFAGMTEEETGEVLGISPTTVKRDWRIAKAWLYRELGN</sequence>
<dbReference type="AlphaFoldDB" id="A0A7W8E4Q0"/>
<evidence type="ECO:0000256" key="3">
    <source>
        <dbReference type="ARBA" id="ARBA00023082"/>
    </source>
</evidence>
<dbReference type="GO" id="GO:0016987">
    <property type="term" value="F:sigma factor activity"/>
    <property type="evidence" value="ECO:0007669"/>
    <property type="project" value="UniProtKB-KW"/>
</dbReference>
<keyword evidence="7" id="KW-1185">Reference proteome</keyword>
<dbReference type="PANTHER" id="PTHR43133:SF39">
    <property type="entry name" value="SIMILAR TO RNA POLYMERASE SIGMA-E FACTOR"/>
    <property type="match status" value="1"/>
</dbReference>
<dbReference type="Proteomes" id="UP000540989">
    <property type="component" value="Unassembled WGS sequence"/>
</dbReference>
<dbReference type="SUPFAM" id="SSF88659">
    <property type="entry name" value="Sigma3 and sigma4 domains of RNA polymerase sigma factors"/>
    <property type="match status" value="1"/>
</dbReference>
<dbReference type="RefSeq" id="WP_184219357.1">
    <property type="nucleotide sequence ID" value="NZ_JACHIP010000005.1"/>
</dbReference>
<dbReference type="EMBL" id="JACHIP010000005">
    <property type="protein sequence ID" value="MBB5058862.1"/>
    <property type="molecule type" value="Genomic_DNA"/>
</dbReference>
<keyword evidence="2" id="KW-0805">Transcription regulation</keyword>
<evidence type="ECO:0000313" key="7">
    <source>
        <dbReference type="Proteomes" id="UP000540989"/>
    </source>
</evidence>
<keyword evidence="3" id="KW-0731">Sigma factor</keyword>
<comment type="similarity">
    <text evidence="1">Belongs to the sigma-70 factor family. ECF subfamily.</text>
</comment>
<keyword evidence="4" id="KW-0804">Transcription</keyword>
<dbReference type="InterPro" id="IPR011517">
    <property type="entry name" value="RNA_pol_sigma70_ECF-like"/>
</dbReference>
<dbReference type="Pfam" id="PF07638">
    <property type="entry name" value="Sigma70_ECF"/>
    <property type="match status" value="1"/>
</dbReference>
<dbReference type="SUPFAM" id="SSF88946">
    <property type="entry name" value="Sigma2 domain of RNA polymerase sigma factors"/>
    <property type="match status" value="1"/>
</dbReference>
<dbReference type="Gene3D" id="1.10.10.10">
    <property type="entry name" value="Winged helix-like DNA-binding domain superfamily/Winged helix DNA-binding domain"/>
    <property type="match status" value="1"/>
</dbReference>
<dbReference type="GO" id="GO:0006352">
    <property type="term" value="P:DNA-templated transcription initiation"/>
    <property type="evidence" value="ECO:0007669"/>
    <property type="project" value="InterPro"/>
</dbReference>
<comment type="caution">
    <text evidence="6">The sequence shown here is derived from an EMBL/GenBank/DDBJ whole genome shotgun (WGS) entry which is preliminary data.</text>
</comment>
<evidence type="ECO:0000313" key="6">
    <source>
        <dbReference type="EMBL" id="MBB5058862.1"/>
    </source>
</evidence>
<reference evidence="6 7" key="1">
    <citation type="submission" date="2020-08" db="EMBL/GenBank/DDBJ databases">
        <title>Genomic Encyclopedia of Type Strains, Phase IV (KMG-V): Genome sequencing to study the core and pangenomes of soil and plant-associated prokaryotes.</title>
        <authorList>
            <person name="Whitman W."/>
        </authorList>
    </citation>
    <scope>NUCLEOTIDE SEQUENCE [LARGE SCALE GENOMIC DNA]</scope>
    <source>
        <strain evidence="6 7">M8UP14</strain>
    </source>
</reference>